<evidence type="ECO:0000313" key="3">
    <source>
        <dbReference type="Proteomes" id="UP000012488"/>
    </source>
</evidence>
<proteinExistence type="predicted"/>
<dbReference type="Proteomes" id="UP000012488">
    <property type="component" value="Chromosome"/>
</dbReference>
<dbReference type="EMBL" id="CP043538">
    <property type="protein sequence ID" value="QGY03248.1"/>
    <property type="molecule type" value="Genomic_DNA"/>
</dbReference>
<evidence type="ECO:0000256" key="1">
    <source>
        <dbReference type="SAM" id="MobiDB-lite"/>
    </source>
</evidence>
<gene>
    <name evidence="2" type="ORF">MMSR116_16170</name>
</gene>
<protein>
    <submittedName>
        <fullName evidence="2">Uncharacterized protein</fullName>
    </submittedName>
</protein>
<feature type="region of interest" description="Disordered" evidence="1">
    <location>
        <begin position="115"/>
        <end position="136"/>
    </location>
</feature>
<sequence length="136" mass="14478">MRLRRLSLAEIARRRADAARDADLLASGWRPTAAQLADAPFIDQWSETTYPGTGEPAVYGRVTGHPLLGAGPAITSPIIAQGPGWIRTEGRFYRIGARRADPPADPVEELVAAWSAPEPEASANPDEPGSSGFVGF</sequence>
<dbReference type="RefSeq" id="WP_010682108.1">
    <property type="nucleotide sequence ID" value="NZ_CP043538.1"/>
</dbReference>
<accession>A0A6B9FQD9</accession>
<reference evidence="2 3" key="1">
    <citation type="journal article" date="2012" name="Genet. Mol. Biol.">
        <title>Analysis of 16S rRNA and mxaF genes revealing insights into Methylobacterium niche-specific plant association.</title>
        <authorList>
            <person name="Dourado M.N."/>
            <person name="Andreote F.D."/>
            <person name="Dini-Andreote F."/>
            <person name="Conti R."/>
            <person name="Araujo J.M."/>
            <person name="Araujo W.L."/>
        </authorList>
    </citation>
    <scope>NUCLEOTIDE SEQUENCE [LARGE SCALE GENOMIC DNA]</scope>
    <source>
        <strain evidence="2 3">SR1.6/6</strain>
    </source>
</reference>
<organism evidence="2 3">
    <name type="scientific">Methylobacterium mesophilicum SR1.6/6</name>
    <dbReference type="NCBI Taxonomy" id="908290"/>
    <lineage>
        <taxon>Bacteria</taxon>
        <taxon>Pseudomonadati</taxon>
        <taxon>Pseudomonadota</taxon>
        <taxon>Alphaproteobacteria</taxon>
        <taxon>Hyphomicrobiales</taxon>
        <taxon>Methylobacteriaceae</taxon>
        <taxon>Methylobacterium</taxon>
    </lineage>
</organism>
<dbReference type="OrthoDB" id="7870532at2"/>
<reference evidence="2 3" key="2">
    <citation type="journal article" date="2013" name="Genome Announc.">
        <title>Draft Genome Sequence of Methylobacterium mesophilicum Strain SR1.6/6, Isolated from Citrus sinensis.</title>
        <authorList>
            <person name="Marinho Almeida D."/>
            <person name="Dini-Andreote F."/>
            <person name="Camargo Neves A.A."/>
            <person name="Juca Ramos R.T."/>
            <person name="Andreote F.D."/>
            <person name="Carneiro A.R."/>
            <person name="Oliveira de Souza Lima A."/>
            <person name="Caracciolo Gomes de Sa P.H."/>
            <person name="Ribeiro Barbosa M.S."/>
            <person name="Araujo W.L."/>
            <person name="Silva A."/>
        </authorList>
    </citation>
    <scope>NUCLEOTIDE SEQUENCE [LARGE SCALE GENOMIC DNA]</scope>
    <source>
        <strain evidence="2 3">SR1.6/6</strain>
    </source>
</reference>
<name>A0A6B9FQD9_9HYPH</name>
<evidence type="ECO:0000313" key="2">
    <source>
        <dbReference type="EMBL" id="QGY03248.1"/>
    </source>
</evidence>
<dbReference type="Pfam" id="PF20339">
    <property type="entry name" value="DUF6634"/>
    <property type="match status" value="1"/>
</dbReference>
<dbReference type="KEGG" id="mmes:MMSR116_16170"/>
<dbReference type="InterPro" id="IPR046574">
    <property type="entry name" value="DUF6634"/>
</dbReference>
<dbReference type="AlphaFoldDB" id="A0A6B9FQD9"/>